<keyword evidence="2" id="KW-1185">Reference proteome</keyword>
<sequence>MTVTKPTIAGLLWEVNKGKRSRVGKRLVLEIRGETKSNIAQGLEQLRFQENQGLIKVPTIEDRFESVDDWRYMMKRHEWENYQGKLLSDL</sequence>
<protein>
    <submittedName>
        <fullName evidence="1">Uncharacterized protein</fullName>
    </submittedName>
</protein>
<accession>A0ABZ1D967</accession>
<gene>
    <name evidence="1" type="ORF">IL334_006502</name>
</gene>
<dbReference type="EMBL" id="CP141889">
    <property type="protein sequence ID" value="WRT69516.1"/>
    <property type="molecule type" value="Genomic_DNA"/>
</dbReference>
<dbReference type="GeneID" id="87958632"/>
<dbReference type="RefSeq" id="XP_062794255.1">
    <property type="nucleotide sequence ID" value="XM_062938204.1"/>
</dbReference>
<proteinExistence type="predicted"/>
<organism evidence="1 2">
    <name type="scientific">Kwoniella shivajii</name>
    <dbReference type="NCBI Taxonomy" id="564305"/>
    <lineage>
        <taxon>Eukaryota</taxon>
        <taxon>Fungi</taxon>
        <taxon>Dikarya</taxon>
        <taxon>Basidiomycota</taxon>
        <taxon>Agaricomycotina</taxon>
        <taxon>Tremellomycetes</taxon>
        <taxon>Tremellales</taxon>
        <taxon>Cryptococcaceae</taxon>
        <taxon>Kwoniella</taxon>
    </lineage>
</organism>
<evidence type="ECO:0000313" key="1">
    <source>
        <dbReference type="EMBL" id="WRT69516.1"/>
    </source>
</evidence>
<dbReference type="Proteomes" id="UP001329825">
    <property type="component" value="Chromosome 9"/>
</dbReference>
<name>A0ABZ1D967_9TREE</name>
<evidence type="ECO:0000313" key="2">
    <source>
        <dbReference type="Proteomes" id="UP001329825"/>
    </source>
</evidence>
<reference evidence="1 2" key="1">
    <citation type="submission" date="2024-01" db="EMBL/GenBank/DDBJ databases">
        <title>Comparative genomics of Cryptococcus and Kwoniella reveals pathogenesis evolution and contrasting modes of karyotype evolution via chromosome fusion or intercentromeric recombination.</title>
        <authorList>
            <person name="Coelho M.A."/>
            <person name="David-Palma M."/>
            <person name="Shea T."/>
            <person name="Bowers K."/>
            <person name="McGinley-Smith S."/>
            <person name="Mohammad A.W."/>
            <person name="Gnirke A."/>
            <person name="Yurkov A.M."/>
            <person name="Nowrousian M."/>
            <person name="Sun S."/>
            <person name="Cuomo C.A."/>
            <person name="Heitman J."/>
        </authorList>
    </citation>
    <scope>NUCLEOTIDE SEQUENCE [LARGE SCALE GENOMIC DNA]</scope>
    <source>
        <strain evidence="1">CBS 11374</strain>
    </source>
</reference>